<evidence type="ECO:0000256" key="6">
    <source>
        <dbReference type="SAM" id="MobiDB-lite"/>
    </source>
</evidence>
<sequence length="386" mass="39414">MDFNLDETQQDLKKLAAEVLAREGDEDRLWQAGLMSVCVPEAAGGAGLGPVEMAVVLREVGARAAPVPALATLVSTLALARYGTPDQQRRVPRATVALREPGRALTDPPVTAARRAGGAPDAPDDVRGETASSGARNDGTGVAVASGAGAGDGGWVLTGRKVSVPHPGAAVLVTADEGLFLVEGTPDGASAGPSAGAPSGRSGEGSGAAVRGMEAIPEFASTGEPAATLVLDRTPAERVGGPEAVDGTRRLFMAAVAAQAAGVLAGGLELTTSYIRTRRQFGRALAEFQAVTMQIADVYIAGRALDVAVWSAAWRLGEGLPADRDLALAAYHVGEAVKSLHTCQHLHGGLGLDVTYPLHRYFAQAKHLSHLLGGADAQLDLIGALV</sequence>
<dbReference type="PANTHER" id="PTHR43884">
    <property type="entry name" value="ACYL-COA DEHYDROGENASE"/>
    <property type="match status" value="1"/>
</dbReference>
<evidence type="ECO:0000313" key="9">
    <source>
        <dbReference type="EMBL" id="TDC98951.1"/>
    </source>
</evidence>
<organism evidence="9 10">
    <name type="scientific">Nonomuraea deserti</name>
    <dbReference type="NCBI Taxonomy" id="1848322"/>
    <lineage>
        <taxon>Bacteria</taxon>
        <taxon>Bacillati</taxon>
        <taxon>Actinomycetota</taxon>
        <taxon>Actinomycetes</taxon>
        <taxon>Streptosporangiales</taxon>
        <taxon>Streptosporangiaceae</taxon>
        <taxon>Nonomuraea</taxon>
    </lineage>
</organism>
<feature type="region of interest" description="Disordered" evidence="6">
    <location>
        <begin position="184"/>
        <end position="208"/>
    </location>
</feature>
<keyword evidence="3" id="KW-0285">Flavoprotein</keyword>
<dbReference type="InterPro" id="IPR036250">
    <property type="entry name" value="AcylCo_DH-like_C"/>
</dbReference>
<feature type="domain" description="Acyl-CoA dehydrogenase/oxidase C-terminal" evidence="7">
    <location>
        <begin position="255"/>
        <end position="383"/>
    </location>
</feature>
<dbReference type="AlphaFoldDB" id="A0A4R4V2L9"/>
<keyword evidence="5" id="KW-0560">Oxidoreductase</keyword>
<evidence type="ECO:0000259" key="8">
    <source>
        <dbReference type="Pfam" id="PF02771"/>
    </source>
</evidence>
<dbReference type="EMBL" id="SMKO01000125">
    <property type="protein sequence ID" value="TDC98951.1"/>
    <property type="molecule type" value="Genomic_DNA"/>
</dbReference>
<dbReference type="PANTHER" id="PTHR43884:SF20">
    <property type="entry name" value="ACYL-COA DEHYDROGENASE FADE28"/>
    <property type="match status" value="1"/>
</dbReference>
<evidence type="ECO:0000256" key="5">
    <source>
        <dbReference type="ARBA" id="ARBA00023002"/>
    </source>
</evidence>
<accession>A0A4R4V2L9</accession>
<evidence type="ECO:0000256" key="4">
    <source>
        <dbReference type="ARBA" id="ARBA00022827"/>
    </source>
</evidence>
<dbReference type="GO" id="GO:0003995">
    <property type="term" value="F:acyl-CoA dehydrogenase activity"/>
    <property type="evidence" value="ECO:0007669"/>
    <property type="project" value="TreeGrafter"/>
</dbReference>
<feature type="compositionally biased region" description="Low complexity" evidence="6">
    <location>
        <begin position="138"/>
        <end position="147"/>
    </location>
</feature>
<dbReference type="RefSeq" id="WP_132600423.1">
    <property type="nucleotide sequence ID" value="NZ_SMKO01000125.1"/>
</dbReference>
<feature type="compositionally biased region" description="Low complexity" evidence="6">
    <location>
        <begin position="188"/>
        <end position="208"/>
    </location>
</feature>
<dbReference type="SUPFAM" id="SSF56645">
    <property type="entry name" value="Acyl-CoA dehydrogenase NM domain-like"/>
    <property type="match status" value="1"/>
</dbReference>
<keyword evidence="4" id="KW-0274">FAD</keyword>
<proteinExistence type="inferred from homology"/>
<evidence type="ECO:0000313" key="10">
    <source>
        <dbReference type="Proteomes" id="UP000295258"/>
    </source>
</evidence>
<keyword evidence="10" id="KW-1185">Reference proteome</keyword>
<comment type="caution">
    <text evidence="9">The sequence shown here is derived from an EMBL/GenBank/DDBJ whole genome shotgun (WGS) entry which is preliminary data.</text>
</comment>
<dbReference type="InterPro" id="IPR009100">
    <property type="entry name" value="AcylCoA_DH/oxidase_NM_dom_sf"/>
</dbReference>
<dbReference type="InterPro" id="IPR013786">
    <property type="entry name" value="AcylCoA_DH/ox_N"/>
</dbReference>
<dbReference type="Pfam" id="PF02771">
    <property type="entry name" value="Acyl-CoA_dh_N"/>
    <property type="match status" value="1"/>
</dbReference>
<feature type="compositionally biased region" description="Low complexity" evidence="6">
    <location>
        <begin position="112"/>
        <end position="121"/>
    </location>
</feature>
<evidence type="ECO:0000256" key="1">
    <source>
        <dbReference type="ARBA" id="ARBA00001974"/>
    </source>
</evidence>
<feature type="domain" description="Acyl-CoA dehydrogenase/oxidase N-terminal" evidence="8">
    <location>
        <begin position="27"/>
        <end position="91"/>
    </location>
</feature>
<dbReference type="InterPro" id="IPR037069">
    <property type="entry name" value="AcylCoA_DH/ox_N_sf"/>
</dbReference>
<dbReference type="Gene3D" id="1.10.540.10">
    <property type="entry name" value="Acyl-CoA dehydrogenase/oxidase, N-terminal domain"/>
    <property type="match status" value="1"/>
</dbReference>
<comment type="cofactor">
    <cofactor evidence="1">
        <name>FAD</name>
        <dbReference type="ChEBI" id="CHEBI:57692"/>
    </cofactor>
</comment>
<dbReference type="SUPFAM" id="SSF47203">
    <property type="entry name" value="Acyl-CoA dehydrogenase C-terminal domain-like"/>
    <property type="match status" value="1"/>
</dbReference>
<dbReference type="GO" id="GO:0050660">
    <property type="term" value="F:flavin adenine dinucleotide binding"/>
    <property type="evidence" value="ECO:0007669"/>
    <property type="project" value="InterPro"/>
</dbReference>
<comment type="similarity">
    <text evidence="2">Belongs to the acyl-CoA dehydrogenase family.</text>
</comment>
<name>A0A4R4V2L9_9ACTN</name>
<dbReference type="Pfam" id="PF00441">
    <property type="entry name" value="Acyl-CoA_dh_1"/>
    <property type="match status" value="1"/>
</dbReference>
<evidence type="ECO:0000259" key="7">
    <source>
        <dbReference type="Pfam" id="PF00441"/>
    </source>
</evidence>
<gene>
    <name evidence="9" type="ORF">E1292_33480</name>
</gene>
<protein>
    <submittedName>
        <fullName evidence="9">Acyl-CoA dehydrogenase</fullName>
    </submittedName>
</protein>
<reference evidence="9 10" key="1">
    <citation type="submission" date="2019-03" db="EMBL/GenBank/DDBJ databases">
        <title>Draft genome sequences of novel Actinobacteria.</title>
        <authorList>
            <person name="Sahin N."/>
            <person name="Ay H."/>
            <person name="Saygin H."/>
        </authorList>
    </citation>
    <scope>NUCLEOTIDE SEQUENCE [LARGE SCALE GENOMIC DNA]</scope>
    <source>
        <strain evidence="9 10">KC310</strain>
    </source>
</reference>
<evidence type="ECO:0000256" key="3">
    <source>
        <dbReference type="ARBA" id="ARBA00022630"/>
    </source>
</evidence>
<dbReference type="InterPro" id="IPR009075">
    <property type="entry name" value="AcylCo_DH/oxidase_C"/>
</dbReference>
<dbReference type="Proteomes" id="UP000295258">
    <property type="component" value="Unassembled WGS sequence"/>
</dbReference>
<evidence type="ECO:0000256" key="2">
    <source>
        <dbReference type="ARBA" id="ARBA00009347"/>
    </source>
</evidence>
<feature type="region of interest" description="Disordered" evidence="6">
    <location>
        <begin position="101"/>
        <end position="149"/>
    </location>
</feature>
<dbReference type="Gene3D" id="1.20.140.10">
    <property type="entry name" value="Butyryl-CoA Dehydrogenase, subunit A, domain 3"/>
    <property type="match status" value="1"/>
</dbReference>